<accession>A0AAJ0U3S3</accession>
<reference evidence="2" key="2">
    <citation type="journal article" date="2020" name="Microorganisms">
        <title>Osmotic Adaptation and Compatible Solute Biosynthesis of Phototrophic Bacteria as Revealed from Genome Analyses.</title>
        <authorList>
            <person name="Imhoff J.F."/>
            <person name="Rahn T."/>
            <person name="Kunzel S."/>
            <person name="Keller A."/>
            <person name="Neulinger S.C."/>
        </authorList>
    </citation>
    <scope>NUCLEOTIDE SEQUENCE</scope>
    <source>
        <strain evidence="2">DSM 11080</strain>
    </source>
</reference>
<evidence type="ECO:0000256" key="1">
    <source>
        <dbReference type="SAM" id="MobiDB-lite"/>
    </source>
</evidence>
<dbReference type="EMBL" id="NRSJ01000009">
    <property type="protein sequence ID" value="MBK1704305.1"/>
    <property type="molecule type" value="Genomic_DNA"/>
</dbReference>
<keyword evidence="3" id="KW-1185">Reference proteome</keyword>
<protein>
    <submittedName>
        <fullName evidence="2">Nucleotide exchange factor GrpE</fullName>
    </submittedName>
</protein>
<proteinExistence type="predicted"/>
<dbReference type="Proteomes" id="UP001296776">
    <property type="component" value="Unassembled WGS sequence"/>
</dbReference>
<reference evidence="2" key="1">
    <citation type="submission" date="2017-08" db="EMBL/GenBank/DDBJ databases">
        <authorList>
            <person name="Imhoff J.F."/>
            <person name="Rahn T."/>
            <person name="Kuenzel S."/>
            <person name="Neulinger S.C."/>
        </authorList>
    </citation>
    <scope>NUCLEOTIDE SEQUENCE</scope>
    <source>
        <strain evidence="2">DSM 11080</strain>
    </source>
</reference>
<dbReference type="AlphaFoldDB" id="A0AAJ0U3S3"/>
<comment type="caution">
    <text evidence="2">The sequence shown here is derived from an EMBL/GenBank/DDBJ whole genome shotgun (WGS) entry which is preliminary data.</text>
</comment>
<dbReference type="RefSeq" id="WP_200345490.1">
    <property type="nucleotide sequence ID" value="NZ_NRSJ01000009.1"/>
</dbReference>
<organism evidence="2 3">
    <name type="scientific">Halochromatium glycolicum</name>
    <dbReference type="NCBI Taxonomy" id="85075"/>
    <lineage>
        <taxon>Bacteria</taxon>
        <taxon>Pseudomonadati</taxon>
        <taxon>Pseudomonadota</taxon>
        <taxon>Gammaproteobacteria</taxon>
        <taxon>Chromatiales</taxon>
        <taxon>Chromatiaceae</taxon>
        <taxon>Halochromatium</taxon>
    </lineage>
</organism>
<evidence type="ECO:0000313" key="2">
    <source>
        <dbReference type="EMBL" id="MBK1704305.1"/>
    </source>
</evidence>
<name>A0AAJ0U3S3_9GAMM</name>
<evidence type="ECO:0000313" key="3">
    <source>
        <dbReference type="Proteomes" id="UP001296776"/>
    </source>
</evidence>
<feature type="compositionally biased region" description="Basic and acidic residues" evidence="1">
    <location>
        <begin position="1"/>
        <end position="11"/>
    </location>
</feature>
<gene>
    <name evidence="2" type="primary">grpE</name>
    <name evidence="2" type="ORF">CKO40_07025</name>
</gene>
<sequence length="136" mass="14998">MEDQGRTDPDAGHQTQVPETETLENRAWLKLVNECTDLYDELDTHADGLDAAGREIAEHACLRLQEILQRNGVELIDQDGPFERKLHQLSAGAPTAGARPPIQVVTPGFRVGRRILRRARVAVDRGPDIPARGDSS</sequence>
<feature type="region of interest" description="Disordered" evidence="1">
    <location>
        <begin position="1"/>
        <end position="22"/>
    </location>
</feature>